<name>A0A7T1FQJ0_9RHOB</name>
<evidence type="ECO:0000313" key="2">
    <source>
        <dbReference type="EMBL" id="QPM91974.1"/>
    </source>
</evidence>
<protein>
    <submittedName>
        <fullName evidence="2">Uncharacterized protein</fullName>
    </submittedName>
</protein>
<sequence length="208" mass="22202">MLACVTGWLDKEMALHAPDEGRPGRPPVFSNTAIQFCLSTARQGIAKQCPERGSKCCSSCRADRPPGWSPVCCDSRNWPVPFRTARRENYRITASGEKGHSGQQVLCATCITAPCARDISRADFSASSGADMYPASRCGVTHAAGPYGVRGSGPDQSRVLEGTLLHTGSPDPVSRRLRQTAPSAPTSSRPTAGLRRRGRSFVDATSGH</sequence>
<proteinExistence type="predicted"/>
<feature type="region of interest" description="Disordered" evidence="1">
    <location>
        <begin position="165"/>
        <end position="208"/>
    </location>
</feature>
<dbReference type="KEGG" id="palw:PSAL_032370"/>
<feature type="compositionally biased region" description="Polar residues" evidence="1">
    <location>
        <begin position="180"/>
        <end position="190"/>
    </location>
</feature>
<dbReference type="AlphaFoldDB" id="A0A7T1FQJ0"/>
<gene>
    <name evidence="2" type="ORF">PSAL_032370</name>
</gene>
<dbReference type="EMBL" id="CP060436">
    <property type="protein sequence ID" value="QPM91974.1"/>
    <property type="molecule type" value="Genomic_DNA"/>
</dbReference>
<accession>A0A7T1FQJ0</accession>
<keyword evidence="3" id="KW-1185">Reference proteome</keyword>
<reference evidence="2 3" key="1">
    <citation type="submission" date="2020-08" db="EMBL/GenBank/DDBJ databases">
        <title>Genome sequence of Rhodobacteraceae bacterium Lw-13e.</title>
        <authorList>
            <person name="Poehlein A."/>
            <person name="Wolter L."/>
            <person name="Daniel R."/>
            <person name="Brinkhoff T."/>
        </authorList>
    </citation>
    <scope>NUCLEOTIDE SEQUENCE [LARGE SCALE GENOMIC DNA]</scope>
    <source>
        <strain evidence="2 3">Lw-13e</strain>
    </source>
</reference>
<evidence type="ECO:0000256" key="1">
    <source>
        <dbReference type="SAM" id="MobiDB-lite"/>
    </source>
</evidence>
<dbReference type="Proteomes" id="UP000283786">
    <property type="component" value="Chromosome"/>
</dbReference>
<organism evidence="2 3">
    <name type="scientific">Pseudooceanicola algae</name>
    <dbReference type="NCBI Taxonomy" id="1537215"/>
    <lineage>
        <taxon>Bacteria</taxon>
        <taxon>Pseudomonadati</taxon>
        <taxon>Pseudomonadota</taxon>
        <taxon>Alphaproteobacteria</taxon>
        <taxon>Rhodobacterales</taxon>
        <taxon>Paracoccaceae</taxon>
        <taxon>Pseudooceanicola</taxon>
    </lineage>
</organism>
<evidence type="ECO:0000313" key="3">
    <source>
        <dbReference type="Proteomes" id="UP000283786"/>
    </source>
</evidence>